<sequence length="1942" mass="214929">MNIEYKLDVGYGLQSLDNSSSVSVNLISPTEHVIHSVVTDLQNGQIWRPSCADYCWSTNECGSSTCENKYKDCTLHAEDTLCLLQGRCCNTTFTDRANNTIAMELVDSTTVDLVAGHNCVEVVALANANNQWLLLHWHPFLNVISLEEAIRVEPGYILSYKISGGGQITQWEFPGHDDTIDIIQAIISSPTICTVQQNPLHRIGNNNVSVIVYDALTHRIVDLLSHYQGVFSLHSSPVVHILLLSADNVTVGDVLEVTFNVKSCCNTSCDVELTNHLAQPFFFNECAYGCNGTSSITIADTSNKLLLSVNCTNDYGSSSRTETIAATSFHDLLNLSTVVLPSGAASTIEFSLPAHLYSDVSLQIANLPPMFAKFNSSTGLFNVVVPPLSEGVYEFNFAAMPPSASATASRTVHILDPIRGVKVITPFGALDNLKTLNVTQLQFKDAISTGFNINVNVTSGSNITASLDWGDGDVETSVLPANLNHVYSTGGDYNVTITVSSPLGETSSFSIALLIVTPMPAHVDLVSSNFYFNGVGAFSVGYKVVDGTPGVSSHHIPNHITMLIYGGDGNQMKISSAQFGVEYVYDYEEVKTVNVTTVLTNPIGQHVVINTIKEMMWPIVDLSLQVIPSHAVLNEPVNISVSMLKGDDVNVTYIYGDASLPVKLTQHEILRSVQSHTYTVVGNYTITIIAANIMGAITITYDIWVQKPVREGMFTVITNAPIKFPDTLIVEVLYNGILIDYPTTLSIMVDYGDGHVVEEQLLPLDNNSVTYSFDFAQPGVYLGSVKLNNLASDVFFPLQMNSVELIENVSMSVLWQPLTPRNASPKLGVWTHTYALPMNRPIIYDVRKSKGSPAWYEVYTENLSSGVVNVSTYDESPIRVSMSEAGDYNVTVRVKNDLSHESVSALFTIQHTADLSPSALSTSSITIPGKPKLFSISLDSECVDCCMTVDFGDGSPLTYFSSHTNTNASCGEPGAKLHPLSTPLMLNHTYLEEGAYDLSVTLKNPFTEMMSFTKSIAVSTRHCHQPELYIENQRSSFLDAEPRYKSVLSTTYAYTVLVCSDTLMNSKRWKIYSINADFGYRVKEIELSSISTRVTAQLVLPHLFLDLGYYELEYSVSMSQGVDGVPFYANVSTFIQIIRSNLVTRMVFGGLSMIKRGSNQIISLEADKYTVDPDLPANEPAHLISFEWFCRREGEQFPVNPITGEFLRFPLLKEKDAKKAKFDAGGCYGEGAGRLDLHTGTININSSLMLPGMIYEFVVIVTSADLRKGSNYLQVKVVDELKLPVISIRCAEGGLCKQVTGGQQINPTNQLALFALCLDFTCTFPKYHWDILYFDKFKFWRNIPDQRRYIKGVYGENSQGIGVSEALFLDYPQVTQFQFSLSFEVKSGTSSAQTGFASLDAFVNKLPFGGTCSISPKYVSSAEMPFYVTCEDWRDDNGIQKYEIYASHGNSTALVYYSSHLSNTQIYLPNGHLHENFYISVNVRVVDYDNSYASWSLGKVRVERSSMWHLYNGAHSLFNDTHNMDIVLQGGEIKEVSKEILRRAAMFGELSSLVTESLAEESTLATDFKSAGLVQTDWDSYDKEVMRKSFNVTGNGSFQEAWRKYDAFRNEVSKVRTTMITALSNVGTGSIESLSLVATALDAVTVVYPELDRRAQETSIEITGRLVDQLMERTVDTTQKELVHVATNIFYSIENAFQGSVSQLLNPISSDFEQSRVVWDYDTNLESKEPWLDTGEAVHQTLDNLQNFTNSKLQKQSSQKVVGEGLANAEKISKAVLNNMVPGDLPIEIIRNDIQVFLSKEIPSRLTNKTLSSGIVKAEIPSLCDLQPQNCLKDDSQEKIVSLFNVALVRNPFLYKSKVQDFKDPSQLYDSSVSKYSAAITLDYFDDEGTKLIITDTLSPIRFMIPNSKLPEDFAVQFTRRMVNDSRINVLSLLMLPTMSIY</sequence>
<keyword evidence="4" id="KW-1133">Transmembrane helix</keyword>
<dbReference type="InterPro" id="IPR002859">
    <property type="entry name" value="PKD/REJ-like"/>
</dbReference>
<evidence type="ECO:0000313" key="7">
    <source>
        <dbReference type="EMBL" id="KAF6041688.1"/>
    </source>
</evidence>
<feature type="domain" description="PKD" evidence="6">
    <location>
        <begin position="950"/>
        <end position="1018"/>
    </location>
</feature>
<reference evidence="7" key="1">
    <citation type="submission" date="2020-06" db="EMBL/GenBank/DDBJ databases">
        <title>Draft genome of Bugula neritina, a colonial animal packing powerful symbionts and potential medicines.</title>
        <authorList>
            <person name="Rayko M."/>
        </authorList>
    </citation>
    <scope>NUCLEOTIDE SEQUENCE [LARGE SCALE GENOMIC DNA]</scope>
    <source>
        <strain evidence="7">Kwan_BN1</strain>
    </source>
</reference>
<dbReference type="InterPro" id="IPR035986">
    <property type="entry name" value="PKD_dom_sf"/>
</dbReference>
<gene>
    <name evidence="7" type="ORF">EB796_000004</name>
</gene>
<feature type="domain" description="PKD" evidence="6">
    <location>
        <begin position="646"/>
        <end position="712"/>
    </location>
</feature>
<evidence type="ECO:0000259" key="6">
    <source>
        <dbReference type="PROSITE" id="PS50093"/>
    </source>
</evidence>
<accession>A0A7J7KU87</accession>
<keyword evidence="3" id="KW-0677">Repeat</keyword>
<dbReference type="GO" id="GO:0005886">
    <property type="term" value="C:plasma membrane"/>
    <property type="evidence" value="ECO:0007669"/>
    <property type="project" value="TreeGrafter"/>
</dbReference>
<dbReference type="InterPro" id="IPR022409">
    <property type="entry name" value="PKD/Chitinase_dom"/>
</dbReference>
<dbReference type="EMBL" id="VXIV02000003">
    <property type="protein sequence ID" value="KAF6041688.1"/>
    <property type="molecule type" value="Genomic_DNA"/>
</dbReference>
<comment type="caution">
    <text evidence="7">The sequence shown here is derived from an EMBL/GenBank/DDBJ whole genome shotgun (WGS) entry which is preliminary data.</text>
</comment>
<dbReference type="Pfam" id="PF02010">
    <property type="entry name" value="REJ"/>
    <property type="match status" value="1"/>
</dbReference>
<organism evidence="7 8">
    <name type="scientific">Bugula neritina</name>
    <name type="common">Brown bryozoan</name>
    <name type="synonym">Sertularia neritina</name>
    <dbReference type="NCBI Taxonomy" id="10212"/>
    <lineage>
        <taxon>Eukaryota</taxon>
        <taxon>Metazoa</taxon>
        <taxon>Spiralia</taxon>
        <taxon>Lophotrochozoa</taxon>
        <taxon>Bryozoa</taxon>
        <taxon>Gymnolaemata</taxon>
        <taxon>Cheilostomatida</taxon>
        <taxon>Flustrina</taxon>
        <taxon>Buguloidea</taxon>
        <taxon>Bugulidae</taxon>
        <taxon>Bugula</taxon>
    </lineage>
</organism>
<evidence type="ECO:0000256" key="1">
    <source>
        <dbReference type="ARBA" id="ARBA00004141"/>
    </source>
</evidence>
<dbReference type="CDD" id="cd00146">
    <property type="entry name" value="PKD"/>
    <property type="match status" value="1"/>
</dbReference>
<dbReference type="Proteomes" id="UP000593567">
    <property type="component" value="Unassembled WGS sequence"/>
</dbReference>
<evidence type="ECO:0000256" key="3">
    <source>
        <dbReference type="ARBA" id="ARBA00022737"/>
    </source>
</evidence>
<dbReference type="PROSITE" id="PS50093">
    <property type="entry name" value="PKD"/>
    <property type="match status" value="3"/>
</dbReference>
<keyword evidence="2" id="KW-0812">Transmembrane</keyword>
<dbReference type="GO" id="GO:0006816">
    <property type="term" value="P:calcium ion transport"/>
    <property type="evidence" value="ECO:0007669"/>
    <property type="project" value="TreeGrafter"/>
</dbReference>
<dbReference type="InterPro" id="IPR000601">
    <property type="entry name" value="PKD_dom"/>
</dbReference>
<keyword evidence="8" id="KW-1185">Reference proteome</keyword>
<dbReference type="InterPro" id="IPR013783">
    <property type="entry name" value="Ig-like_fold"/>
</dbReference>
<dbReference type="SUPFAM" id="SSF49299">
    <property type="entry name" value="PKD domain"/>
    <property type="match status" value="3"/>
</dbReference>
<evidence type="ECO:0000256" key="4">
    <source>
        <dbReference type="ARBA" id="ARBA00022989"/>
    </source>
</evidence>
<dbReference type="OrthoDB" id="444119at2759"/>
<dbReference type="SMART" id="SM00089">
    <property type="entry name" value="PKD"/>
    <property type="match status" value="3"/>
</dbReference>
<dbReference type="Pfam" id="PF00801">
    <property type="entry name" value="PKD"/>
    <property type="match status" value="1"/>
</dbReference>
<evidence type="ECO:0000256" key="5">
    <source>
        <dbReference type="ARBA" id="ARBA00023136"/>
    </source>
</evidence>
<evidence type="ECO:0000313" key="8">
    <source>
        <dbReference type="Proteomes" id="UP000593567"/>
    </source>
</evidence>
<dbReference type="GO" id="GO:0005261">
    <property type="term" value="F:monoatomic cation channel activity"/>
    <property type="evidence" value="ECO:0007669"/>
    <property type="project" value="TreeGrafter"/>
</dbReference>
<protein>
    <recommendedName>
        <fullName evidence="6">PKD domain-containing protein</fullName>
    </recommendedName>
</protein>
<feature type="domain" description="PKD" evidence="6">
    <location>
        <begin position="459"/>
        <end position="513"/>
    </location>
</feature>
<name>A0A7J7KU87_BUGNE</name>
<keyword evidence="5" id="KW-0472">Membrane</keyword>
<evidence type="ECO:0000256" key="2">
    <source>
        <dbReference type="ARBA" id="ARBA00022692"/>
    </source>
</evidence>
<proteinExistence type="predicted"/>
<comment type="subcellular location">
    <subcellularLocation>
        <location evidence="1">Membrane</location>
        <topology evidence="1">Multi-pass membrane protein</topology>
    </subcellularLocation>
</comment>
<dbReference type="Gene3D" id="2.60.40.10">
    <property type="entry name" value="Immunoglobulins"/>
    <property type="match status" value="1"/>
</dbReference>
<dbReference type="PANTHER" id="PTHR46730">
    <property type="entry name" value="POLYCYSTIN-1"/>
    <property type="match status" value="1"/>
</dbReference>
<dbReference type="PANTHER" id="PTHR46730:SF1">
    <property type="entry name" value="PLAT DOMAIN-CONTAINING PROTEIN"/>
    <property type="match status" value="1"/>
</dbReference>